<feature type="domain" description="TonB-dependent receptor plug" evidence="8">
    <location>
        <begin position="148"/>
        <end position="228"/>
    </location>
</feature>
<evidence type="ECO:0000256" key="2">
    <source>
        <dbReference type="ARBA" id="ARBA00022448"/>
    </source>
</evidence>
<dbReference type="PANTHER" id="PTHR30069:SF29">
    <property type="entry name" value="HEMOGLOBIN AND HEMOGLOBIN-HAPTOGLOBIN-BINDING PROTEIN 1-RELATED"/>
    <property type="match status" value="1"/>
</dbReference>
<dbReference type="Pfam" id="PF13715">
    <property type="entry name" value="CarbopepD_reg_2"/>
    <property type="match status" value="1"/>
</dbReference>
<dbReference type="InterPro" id="IPR037066">
    <property type="entry name" value="Plug_dom_sf"/>
</dbReference>
<evidence type="ECO:0000259" key="8">
    <source>
        <dbReference type="Pfam" id="PF07715"/>
    </source>
</evidence>
<comment type="subcellular location">
    <subcellularLocation>
        <location evidence="1">Cell outer membrane</location>
        <topology evidence="1">Multi-pass membrane protein</topology>
    </subcellularLocation>
</comment>
<dbReference type="SUPFAM" id="SSF56935">
    <property type="entry name" value="Porins"/>
    <property type="match status" value="1"/>
</dbReference>
<dbReference type="SUPFAM" id="SSF49478">
    <property type="entry name" value="Cna protein B-type domain"/>
    <property type="match status" value="1"/>
</dbReference>
<keyword evidence="2" id="KW-0813">Transport</keyword>
<sequence length="810" mass="89987">MKIIPILLVAILLLCVHIGIAQKQPVSYSVQGTIADSSTRKPLTFITVNLMKGPDTALKVDYSKADGFFSFTGLEAGSYWLVMAGVGYRTKRIPIELRDSLQKEVELGTVLLSPDIVGLQEVVVTAAKQIVKQEIDRISYNLQADPESKVVNVLEMMRKVPLLSLDGDNNILMKGNSDFKIFINGKPSSMMERNYKDILRSMPASSIERIDVITSPPAKYDAEGLAGIIDIITTKKLDNGYNGSINFSERFPVGGPGLGGSVSAKLGKFGVSAFGGASLYNNLPVRGGVQRVTTGEQPTNLLQEGTTGSKSRTSYLGYEMSYEIDAQNLLVAQFNLNGNQLTGNSLQTSLLTTSGVYQQGYTLENNRTGDGQGVDASLNYQRSFRADKNRLLTLSYRYLSYRDGQHSNLSITERMNYILPDYQQVNDQSFAEQTFQLDYVHPIKKHQIEAGIKGILRDNQSNFQYAVADSVTREYVIQPAISNRFKNTQNVFGAYATYQYSLKSWGVKAGLRIEETVIDADFISVDAKLQRTYFNLIPSVSVNRKLENSAGFTLSYTQRIQRPGINQLNPFVDRSNPNFERSGNPELRPALVNDIQVTYSRPAKAQLNIGLGFTFFRNLVFTVSVYDSATNITRTSYGNTGTAKLPSLYVNLSYSITKQWNLSANSRAAYGMVQGLVNSVLIKNSGLMYNVAVSTNYRLPKDWRLTANVQLNGPSINLQGNTNSLLATSLSINKDLIKDKLVLAGSVSNPFRTYRKYLSNTFGPDFEQTSFRWDYYRSFTASLNYKFGTLKETIKKSKRGIRNDDVLSGN</sequence>
<gene>
    <name evidence="10" type="ORF">M0L20_24045</name>
</gene>
<evidence type="ECO:0000313" key="11">
    <source>
        <dbReference type="Proteomes" id="UP001202180"/>
    </source>
</evidence>
<keyword evidence="7" id="KW-0998">Cell outer membrane</keyword>
<dbReference type="Pfam" id="PF07715">
    <property type="entry name" value="Plug"/>
    <property type="match status" value="1"/>
</dbReference>
<evidence type="ECO:0000256" key="1">
    <source>
        <dbReference type="ARBA" id="ARBA00004571"/>
    </source>
</evidence>
<dbReference type="InterPro" id="IPR036942">
    <property type="entry name" value="Beta-barrel_TonB_sf"/>
</dbReference>
<dbReference type="RefSeq" id="WP_248479593.1">
    <property type="nucleotide sequence ID" value="NZ_JALPRF010000005.1"/>
</dbReference>
<comment type="caution">
    <text evidence="10">The sequence shown here is derived from an EMBL/GenBank/DDBJ whole genome shotgun (WGS) entry which is preliminary data.</text>
</comment>
<organism evidence="10 11">
    <name type="scientific">Spirosoma liriopis</name>
    <dbReference type="NCBI Taxonomy" id="2937440"/>
    <lineage>
        <taxon>Bacteria</taxon>
        <taxon>Pseudomonadati</taxon>
        <taxon>Bacteroidota</taxon>
        <taxon>Cytophagia</taxon>
        <taxon>Cytophagales</taxon>
        <taxon>Cytophagaceae</taxon>
        <taxon>Spirosoma</taxon>
    </lineage>
</organism>
<reference evidence="10 11" key="1">
    <citation type="submission" date="2022-04" db="EMBL/GenBank/DDBJ databases">
        <title>Spirosoma sp. strain RP8 genome sequencing and assembly.</title>
        <authorList>
            <person name="Jung Y."/>
        </authorList>
    </citation>
    <scope>NUCLEOTIDE SEQUENCE [LARGE SCALE GENOMIC DNA]</scope>
    <source>
        <strain evidence="10 11">RP8</strain>
    </source>
</reference>
<dbReference type="Proteomes" id="UP001202180">
    <property type="component" value="Unassembled WGS sequence"/>
</dbReference>
<dbReference type="Gene3D" id="2.40.170.20">
    <property type="entry name" value="TonB-dependent receptor, beta-barrel domain"/>
    <property type="match status" value="1"/>
</dbReference>
<evidence type="ECO:0000256" key="4">
    <source>
        <dbReference type="ARBA" id="ARBA00022692"/>
    </source>
</evidence>
<accession>A0ABT0HS20</accession>
<dbReference type="InterPro" id="IPR039426">
    <property type="entry name" value="TonB-dep_rcpt-like"/>
</dbReference>
<evidence type="ECO:0000256" key="3">
    <source>
        <dbReference type="ARBA" id="ARBA00022452"/>
    </source>
</evidence>
<dbReference type="InterPro" id="IPR012910">
    <property type="entry name" value="Plug_dom"/>
</dbReference>
<keyword evidence="10" id="KW-0675">Receptor</keyword>
<name>A0ABT0HS20_9BACT</name>
<keyword evidence="4" id="KW-0812">Transmembrane</keyword>
<proteinExistence type="predicted"/>
<dbReference type="EMBL" id="JALPRF010000005">
    <property type="protein sequence ID" value="MCK8494964.1"/>
    <property type="molecule type" value="Genomic_DNA"/>
</dbReference>
<evidence type="ECO:0000256" key="5">
    <source>
        <dbReference type="ARBA" id="ARBA00022729"/>
    </source>
</evidence>
<evidence type="ECO:0000256" key="7">
    <source>
        <dbReference type="ARBA" id="ARBA00023237"/>
    </source>
</evidence>
<feature type="domain" description="Outer membrane protein beta-barrel" evidence="9">
    <location>
        <begin position="387"/>
        <end position="785"/>
    </location>
</feature>
<evidence type="ECO:0000259" key="9">
    <source>
        <dbReference type="Pfam" id="PF14905"/>
    </source>
</evidence>
<dbReference type="InterPro" id="IPR041700">
    <property type="entry name" value="OMP_b-brl_3"/>
</dbReference>
<keyword evidence="3" id="KW-1134">Transmembrane beta strand</keyword>
<keyword evidence="5" id="KW-0732">Signal</keyword>
<keyword evidence="6" id="KW-0472">Membrane</keyword>
<dbReference type="Gene3D" id="2.170.130.10">
    <property type="entry name" value="TonB-dependent receptor, plug domain"/>
    <property type="match status" value="1"/>
</dbReference>
<dbReference type="Gene3D" id="2.60.40.1120">
    <property type="entry name" value="Carboxypeptidase-like, regulatory domain"/>
    <property type="match status" value="1"/>
</dbReference>
<protein>
    <submittedName>
        <fullName evidence="10">TonB-dependent receptor</fullName>
    </submittedName>
</protein>
<evidence type="ECO:0000313" key="10">
    <source>
        <dbReference type="EMBL" id="MCK8494964.1"/>
    </source>
</evidence>
<dbReference type="PANTHER" id="PTHR30069">
    <property type="entry name" value="TONB-DEPENDENT OUTER MEMBRANE RECEPTOR"/>
    <property type="match status" value="1"/>
</dbReference>
<dbReference type="Pfam" id="PF14905">
    <property type="entry name" value="OMP_b-brl_3"/>
    <property type="match status" value="1"/>
</dbReference>
<evidence type="ECO:0000256" key="6">
    <source>
        <dbReference type="ARBA" id="ARBA00023136"/>
    </source>
</evidence>
<keyword evidence="11" id="KW-1185">Reference proteome</keyword>